<name>A0A6N7QSQ6_9GAMM</name>
<evidence type="ECO:0000313" key="9">
    <source>
        <dbReference type="Proteomes" id="UP000433788"/>
    </source>
</evidence>
<comment type="function">
    <text evidence="7">Catalyzes the release of premature peptidyl moieties from peptidyl-tRNA molecules trapped in stalled 50S ribosomal subunits, and thus maintains levels of free tRNAs and 50S ribosomes.</text>
</comment>
<feature type="active site" description="Proton acceptor" evidence="7">
    <location>
        <position position="23"/>
    </location>
</feature>
<organism evidence="8 9">
    <name type="scientific">Spiribacter salilacus</name>
    <dbReference type="NCBI Taxonomy" id="2664894"/>
    <lineage>
        <taxon>Bacteria</taxon>
        <taxon>Pseudomonadati</taxon>
        <taxon>Pseudomonadota</taxon>
        <taxon>Gammaproteobacteria</taxon>
        <taxon>Chromatiales</taxon>
        <taxon>Ectothiorhodospiraceae</taxon>
        <taxon>Spiribacter</taxon>
    </lineage>
</organism>
<keyword evidence="4 7" id="KW-0694">RNA-binding</keyword>
<feature type="binding site" evidence="7">
    <location>
        <position position="69"/>
    </location>
    <ligand>
        <name>tRNA</name>
        <dbReference type="ChEBI" id="CHEBI:17843"/>
    </ligand>
</feature>
<dbReference type="InterPro" id="IPR001328">
    <property type="entry name" value="Pept_tRNA_hydro"/>
</dbReference>
<dbReference type="NCBIfam" id="TIGR00447">
    <property type="entry name" value="pth"/>
    <property type="match status" value="1"/>
</dbReference>
<dbReference type="CDD" id="cd00462">
    <property type="entry name" value="PTH"/>
    <property type="match status" value="1"/>
</dbReference>
<sequence length="193" mass="20755">MAAAFQLIVGLGNPGSRYEGTRHNAGFWFVAALAAQQGVSLRESSKFYGWHGQWASEQGVVHLLCPSTFMNHSGRSVSAIVNFYRLARPNVLVVHDEIDLAPGVLRLKENGGHGGHNGLRDIVSALGGSDFRRLRIGVGHPGSSDLVVPYVLGEPGREEKAVIQSGIEAGLACVPDLISGQWAQAQQTLHRRL</sequence>
<keyword evidence="3 7" id="KW-0378">Hydrolase</keyword>
<dbReference type="Gene3D" id="3.40.50.1470">
    <property type="entry name" value="Peptidyl-tRNA hydrolase"/>
    <property type="match status" value="1"/>
</dbReference>
<dbReference type="SUPFAM" id="SSF53178">
    <property type="entry name" value="Peptidyl-tRNA hydrolase-like"/>
    <property type="match status" value="1"/>
</dbReference>
<feature type="site" description="Discriminates between blocked and unblocked aminoacyl-tRNA" evidence="7">
    <location>
        <position position="13"/>
    </location>
</feature>
<feature type="binding site" evidence="7">
    <location>
        <position position="71"/>
    </location>
    <ligand>
        <name>tRNA</name>
        <dbReference type="ChEBI" id="CHEBI:17843"/>
    </ligand>
</feature>
<keyword evidence="2 7" id="KW-0820">tRNA-binding</keyword>
<dbReference type="GO" id="GO:0072344">
    <property type="term" value="P:rescue of stalled ribosome"/>
    <property type="evidence" value="ECO:0007669"/>
    <property type="project" value="UniProtKB-UniRule"/>
</dbReference>
<keyword evidence="9" id="KW-1185">Reference proteome</keyword>
<dbReference type="InterPro" id="IPR036416">
    <property type="entry name" value="Pept_tRNA_hydro_sf"/>
</dbReference>
<evidence type="ECO:0000256" key="2">
    <source>
        <dbReference type="ARBA" id="ARBA00022555"/>
    </source>
</evidence>
<evidence type="ECO:0000256" key="3">
    <source>
        <dbReference type="ARBA" id="ARBA00022801"/>
    </source>
</evidence>
<dbReference type="GO" id="GO:0006515">
    <property type="term" value="P:protein quality control for misfolded or incompletely synthesized proteins"/>
    <property type="evidence" value="ECO:0007669"/>
    <property type="project" value="UniProtKB-UniRule"/>
</dbReference>
<evidence type="ECO:0000313" key="8">
    <source>
        <dbReference type="EMBL" id="MRH78630.1"/>
    </source>
</evidence>
<evidence type="ECO:0000256" key="5">
    <source>
        <dbReference type="ARBA" id="ARBA00038063"/>
    </source>
</evidence>
<gene>
    <name evidence="7" type="primary">pth</name>
    <name evidence="8" type="ORF">GH984_07910</name>
</gene>
<protein>
    <recommendedName>
        <fullName evidence="6 7">Peptidyl-tRNA hydrolase</fullName>
        <shortName evidence="7">Pth</shortName>
        <ecNumber evidence="1 7">3.1.1.29</ecNumber>
    </recommendedName>
</protein>
<comment type="subunit">
    <text evidence="7">Monomer.</text>
</comment>
<accession>A0A6N7QSQ6</accession>
<evidence type="ECO:0000256" key="7">
    <source>
        <dbReference type="HAMAP-Rule" id="MF_00083"/>
    </source>
</evidence>
<comment type="similarity">
    <text evidence="5 7">Belongs to the PTH family.</text>
</comment>
<dbReference type="GO" id="GO:0000049">
    <property type="term" value="F:tRNA binding"/>
    <property type="evidence" value="ECO:0007669"/>
    <property type="project" value="UniProtKB-UniRule"/>
</dbReference>
<reference evidence="8 9" key="1">
    <citation type="submission" date="2019-11" db="EMBL/GenBank/DDBJ databases">
        <authorList>
            <person name="Zhang X.Y."/>
        </authorList>
    </citation>
    <scope>NUCLEOTIDE SEQUENCE [LARGE SCALE GENOMIC DNA]</scope>
    <source>
        <strain evidence="8 9">C176</strain>
    </source>
</reference>
<dbReference type="AlphaFoldDB" id="A0A6N7QSQ6"/>
<dbReference type="RefSeq" id="WP_153719684.1">
    <property type="nucleotide sequence ID" value="NZ_WJPP01000004.1"/>
</dbReference>
<comment type="subcellular location">
    <subcellularLocation>
        <location evidence="7">Cytoplasm</location>
    </subcellularLocation>
</comment>
<dbReference type="PROSITE" id="PS01196">
    <property type="entry name" value="PEPT_TRNA_HYDROL_2"/>
    <property type="match status" value="1"/>
</dbReference>
<comment type="function">
    <text evidence="7">Hydrolyzes ribosome-free peptidyl-tRNAs (with 1 or more amino acids incorporated), which drop off the ribosome during protein synthesis, or as a result of ribosome stalling.</text>
</comment>
<evidence type="ECO:0000256" key="4">
    <source>
        <dbReference type="ARBA" id="ARBA00022884"/>
    </source>
</evidence>
<evidence type="ECO:0000256" key="6">
    <source>
        <dbReference type="ARBA" id="ARBA00050038"/>
    </source>
</evidence>
<dbReference type="GO" id="GO:0004045">
    <property type="term" value="F:peptidyl-tRNA hydrolase activity"/>
    <property type="evidence" value="ECO:0007669"/>
    <property type="project" value="UniProtKB-UniRule"/>
</dbReference>
<dbReference type="FunFam" id="3.40.50.1470:FF:000001">
    <property type="entry name" value="Peptidyl-tRNA hydrolase"/>
    <property type="match status" value="1"/>
</dbReference>
<comment type="catalytic activity">
    <reaction evidence="7">
        <text>an N-acyl-L-alpha-aminoacyl-tRNA + H2O = an N-acyl-L-amino acid + a tRNA + H(+)</text>
        <dbReference type="Rhea" id="RHEA:54448"/>
        <dbReference type="Rhea" id="RHEA-COMP:10123"/>
        <dbReference type="Rhea" id="RHEA-COMP:13883"/>
        <dbReference type="ChEBI" id="CHEBI:15377"/>
        <dbReference type="ChEBI" id="CHEBI:15378"/>
        <dbReference type="ChEBI" id="CHEBI:59874"/>
        <dbReference type="ChEBI" id="CHEBI:78442"/>
        <dbReference type="ChEBI" id="CHEBI:138191"/>
        <dbReference type="EC" id="3.1.1.29"/>
    </reaction>
</comment>
<dbReference type="EC" id="3.1.1.29" evidence="1 7"/>
<dbReference type="HAMAP" id="MF_00083">
    <property type="entry name" value="Pept_tRNA_hydro_bact"/>
    <property type="match status" value="1"/>
</dbReference>
<dbReference type="InterPro" id="IPR018171">
    <property type="entry name" value="Pept_tRNA_hydro_CS"/>
</dbReference>
<evidence type="ECO:0000256" key="1">
    <source>
        <dbReference type="ARBA" id="ARBA00013260"/>
    </source>
</evidence>
<keyword evidence="7" id="KW-0963">Cytoplasm</keyword>
<feature type="site" description="Stabilizes the basic form of H active site to accept a proton" evidence="7">
    <location>
        <position position="96"/>
    </location>
</feature>
<dbReference type="EMBL" id="WJPP01000004">
    <property type="protein sequence ID" value="MRH78630.1"/>
    <property type="molecule type" value="Genomic_DNA"/>
</dbReference>
<dbReference type="Pfam" id="PF01195">
    <property type="entry name" value="Pept_tRNA_hydro"/>
    <property type="match status" value="1"/>
</dbReference>
<feature type="binding site" evidence="7">
    <location>
        <position position="18"/>
    </location>
    <ligand>
        <name>tRNA</name>
        <dbReference type="ChEBI" id="CHEBI:17843"/>
    </ligand>
</feature>
<dbReference type="Proteomes" id="UP000433788">
    <property type="component" value="Unassembled WGS sequence"/>
</dbReference>
<proteinExistence type="inferred from homology"/>
<dbReference type="GO" id="GO:0005737">
    <property type="term" value="C:cytoplasm"/>
    <property type="evidence" value="ECO:0007669"/>
    <property type="project" value="UniProtKB-SubCell"/>
</dbReference>
<feature type="binding site" evidence="7">
    <location>
        <position position="117"/>
    </location>
    <ligand>
        <name>tRNA</name>
        <dbReference type="ChEBI" id="CHEBI:17843"/>
    </ligand>
</feature>
<dbReference type="PANTHER" id="PTHR17224:SF1">
    <property type="entry name" value="PEPTIDYL-TRNA HYDROLASE"/>
    <property type="match status" value="1"/>
</dbReference>
<comment type="caution">
    <text evidence="8">The sequence shown here is derived from an EMBL/GenBank/DDBJ whole genome shotgun (WGS) entry which is preliminary data.</text>
</comment>
<dbReference type="PANTHER" id="PTHR17224">
    <property type="entry name" value="PEPTIDYL-TRNA HYDROLASE"/>
    <property type="match status" value="1"/>
</dbReference>